<accession>A0A816TZ65</accession>
<protein>
    <submittedName>
        <fullName evidence="1">Uncharacterized protein</fullName>
    </submittedName>
</protein>
<dbReference type="AlphaFoldDB" id="A0A816TZ65"/>
<evidence type="ECO:0000313" key="2">
    <source>
        <dbReference type="Proteomes" id="UP000663856"/>
    </source>
</evidence>
<evidence type="ECO:0000313" key="1">
    <source>
        <dbReference type="EMBL" id="CAF2107344.1"/>
    </source>
</evidence>
<sequence>MVSTATNGDDDFVRITEKVLARILLTTNL</sequence>
<dbReference type="EMBL" id="CAJNRF010009114">
    <property type="protein sequence ID" value="CAF2107344.1"/>
    <property type="molecule type" value="Genomic_DNA"/>
</dbReference>
<dbReference type="Proteomes" id="UP000663856">
    <property type="component" value="Unassembled WGS sequence"/>
</dbReference>
<organism evidence="1 2">
    <name type="scientific">Rotaria magnacalcarata</name>
    <dbReference type="NCBI Taxonomy" id="392030"/>
    <lineage>
        <taxon>Eukaryota</taxon>
        <taxon>Metazoa</taxon>
        <taxon>Spiralia</taxon>
        <taxon>Gnathifera</taxon>
        <taxon>Rotifera</taxon>
        <taxon>Eurotatoria</taxon>
        <taxon>Bdelloidea</taxon>
        <taxon>Philodinida</taxon>
        <taxon>Philodinidae</taxon>
        <taxon>Rotaria</taxon>
    </lineage>
</organism>
<comment type="caution">
    <text evidence="1">The sequence shown here is derived from an EMBL/GenBank/DDBJ whole genome shotgun (WGS) entry which is preliminary data.</text>
</comment>
<proteinExistence type="predicted"/>
<feature type="non-terminal residue" evidence="1">
    <location>
        <position position="1"/>
    </location>
</feature>
<feature type="non-terminal residue" evidence="1">
    <location>
        <position position="29"/>
    </location>
</feature>
<gene>
    <name evidence="1" type="ORF">WKI299_LOCUS21586</name>
</gene>
<reference evidence="1" key="1">
    <citation type="submission" date="2021-02" db="EMBL/GenBank/DDBJ databases">
        <authorList>
            <person name="Nowell W R."/>
        </authorList>
    </citation>
    <scope>NUCLEOTIDE SEQUENCE</scope>
</reference>
<name>A0A816TZ65_9BILA</name>